<dbReference type="InterPro" id="IPR018517">
    <property type="entry name" value="tRNA_hU_synthase_CS"/>
</dbReference>
<keyword evidence="19" id="KW-0539">Nucleus</keyword>
<dbReference type="PANTHER" id="PTHR45846">
    <property type="entry name" value="TRNA-DIHYDROURIDINE(47) SYNTHASE [NAD(P)(+)]-LIKE"/>
    <property type="match status" value="1"/>
</dbReference>
<keyword evidence="17" id="KW-0560">Oxidoreductase</keyword>
<dbReference type="EMBL" id="CAJPDS010000037">
    <property type="protein sequence ID" value="CAF9925111.1"/>
    <property type="molecule type" value="Genomic_DNA"/>
</dbReference>
<dbReference type="PROSITE" id="PS01136">
    <property type="entry name" value="UPF0034"/>
    <property type="match status" value="1"/>
</dbReference>
<keyword evidence="10" id="KW-0507">mRNA processing</keyword>
<gene>
    <name evidence="28" type="primary">DUS3</name>
    <name evidence="28" type="ORF">HETSPECPRED_005747</name>
</gene>
<dbReference type="GO" id="GO:0005737">
    <property type="term" value="C:cytoplasm"/>
    <property type="evidence" value="ECO:0007669"/>
    <property type="project" value="UniProtKB-SubCell"/>
</dbReference>
<dbReference type="GO" id="GO:0008270">
    <property type="term" value="F:zinc ion binding"/>
    <property type="evidence" value="ECO:0007669"/>
    <property type="project" value="UniProtKB-KW"/>
</dbReference>
<dbReference type="InterPro" id="IPR013785">
    <property type="entry name" value="Aldolase_TIM"/>
</dbReference>
<comment type="catalytic activity">
    <reaction evidence="25">
        <text>5,6-dihydrouridine(47) in tRNA + NADP(+) = uridine(47) in tRNA + NADPH + H(+)</text>
        <dbReference type="Rhea" id="RHEA:53360"/>
        <dbReference type="Rhea" id="RHEA-COMP:13539"/>
        <dbReference type="Rhea" id="RHEA-COMP:13540"/>
        <dbReference type="ChEBI" id="CHEBI:15378"/>
        <dbReference type="ChEBI" id="CHEBI:57783"/>
        <dbReference type="ChEBI" id="CHEBI:58349"/>
        <dbReference type="ChEBI" id="CHEBI:65315"/>
        <dbReference type="ChEBI" id="CHEBI:74443"/>
        <dbReference type="EC" id="1.3.1.89"/>
    </reaction>
    <physiologicalReaction direction="right-to-left" evidence="25">
        <dbReference type="Rhea" id="RHEA:53362"/>
    </physiologicalReaction>
</comment>
<dbReference type="FunFam" id="3.20.20.70:FF:000145">
    <property type="entry name" value="tRNA-dihydrouridine(47) synthase [NAD(P)(+)]"/>
    <property type="match status" value="1"/>
</dbReference>
<evidence type="ECO:0000256" key="13">
    <source>
        <dbReference type="ARBA" id="ARBA00022737"/>
    </source>
</evidence>
<evidence type="ECO:0000256" key="25">
    <source>
        <dbReference type="ARBA" id="ARBA00049513"/>
    </source>
</evidence>
<evidence type="ECO:0000256" key="18">
    <source>
        <dbReference type="ARBA" id="ARBA00023027"/>
    </source>
</evidence>
<evidence type="ECO:0000256" key="14">
    <source>
        <dbReference type="ARBA" id="ARBA00022771"/>
    </source>
</evidence>
<evidence type="ECO:0000256" key="4">
    <source>
        <dbReference type="ARBA" id="ARBA00005451"/>
    </source>
</evidence>
<comment type="caution">
    <text evidence="28">The sequence shown here is derived from an EMBL/GenBank/DDBJ whole genome shotgun (WGS) entry which is preliminary data.</text>
</comment>
<evidence type="ECO:0000256" key="23">
    <source>
        <dbReference type="ARBA" id="ARBA00048342"/>
    </source>
</evidence>
<evidence type="ECO:0000256" key="19">
    <source>
        <dbReference type="ARBA" id="ARBA00023242"/>
    </source>
</evidence>
<keyword evidence="13" id="KW-0677">Repeat</keyword>
<dbReference type="PANTHER" id="PTHR45846:SF1">
    <property type="entry name" value="TRNA-DIHYDROURIDINE(47) SYNTHASE [NAD(P)(+)]-LIKE"/>
    <property type="match status" value="1"/>
</dbReference>
<comment type="catalytic activity">
    <reaction evidence="22">
        <text>5,6-dihydrouridine(47) in tRNA + NAD(+) = uridine(47) in tRNA + NADH + H(+)</text>
        <dbReference type="Rhea" id="RHEA:53364"/>
        <dbReference type="Rhea" id="RHEA-COMP:13539"/>
        <dbReference type="Rhea" id="RHEA-COMP:13540"/>
        <dbReference type="ChEBI" id="CHEBI:15378"/>
        <dbReference type="ChEBI" id="CHEBI:57540"/>
        <dbReference type="ChEBI" id="CHEBI:57945"/>
        <dbReference type="ChEBI" id="CHEBI:65315"/>
        <dbReference type="ChEBI" id="CHEBI:74443"/>
        <dbReference type="EC" id="1.3.1.89"/>
    </reaction>
    <physiologicalReaction direction="right-to-left" evidence="22">
        <dbReference type="Rhea" id="RHEA:53366"/>
    </physiologicalReaction>
</comment>
<evidence type="ECO:0000256" key="15">
    <source>
        <dbReference type="ARBA" id="ARBA00022833"/>
    </source>
</evidence>
<evidence type="ECO:0000256" key="3">
    <source>
        <dbReference type="ARBA" id="ARBA00004496"/>
    </source>
</evidence>
<comment type="similarity">
    <text evidence="4">Belongs to the Dus family. Dus3 subfamily.</text>
</comment>
<evidence type="ECO:0000256" key="10">
    <source>
        <dbReference type="ARBA" id="ARBA00022664"/>
    </source>
</evidence>
<keyword evidence="9" id="KW-0288">FMN</keyword>
<dbReference type="Pfam" id="PF01207">
    <property type="entry name" value="Dus"/>
    <property type="match status" value="1"/>
</dbReference>
<dbReference type="GO" id="GO:0050660">
    <property type="term" value="F:flavin adenine dinucleotide binding"/>
    <property type="evidence" value="ECO:0007669"/>
    <property type="project" value="InterPro"/>
</dbReference>
<feature type="region of interest" description="Disordered" evidence="26">
    <location>
        <begin position="1"/>
        <end position="97"/>
    </location>
</feature>
<feature type="compositionally biased region" description="Basic and acidic residues" evidence="26">
    <location>
        <begin position="49"/>
        <end position="58"/>
    </location>
</feature>
<keyword evidence="29" id="KW-1185">Reference proteome</keyword>
<accession>A0A8H3FI94</accession>
<evidence type="ECO:0000313" key="28">
    <source>
        <dbReference type="EMBL" id="CAF9925111.1"/>
    </source>
</evidence>
<evidence type="ECO:0000313" key="29">
    <source>
        <dbReference type="Proteomes" id="UP000664521"/>
    </source>
</evidence>
<dbReference type="Proteomes" id="UP000664521">
    <property type="component" value="Unassembled WGS sequence"/>
</dbReference>
<dbReference type="Pfam" id="PF25585">
    <property type="entry name" value="zf-CCCH_DUS3L"/>
    <property type="match status" value="2"/>
</dbReference>
<evidence type="ECO:0000256" key="20">
    <source>
        <dbReference type="ARBA" id="ARBA00031322"/>
    </source>
</evidence>
<evidence type="ECO:0000256" key="11">
    <source>
        <dbReference type="ARBA" id="ARBA00022694"/>
    </source>
</evidence>
<keyword evidence="14" id="KW-0863">Zinc-finger</keyword>
<keyword evidence="16" id="KW-0521">NADP</keyword>
<feature type="domain" description="DUS-like FMN-binding" evidence="27">
    <location>
        <begin position="353"/>
        <end position="660"/>
    </location>
</feature>
<evidence type="ECO:0000256" key="12">
    <source>
        <dbReference type="ARBA" id="ARBA00022723"/>
    </source>
</evidence>
<feature type="compositionally biased region" description="Basic and acidic residues" evidence="26">
    <location>
        <begin position="65"/>
        <end position="87"/>
    </location>
</feature>
<dbReference type="GO" id="GO:0005634">
    <property type="term" value="C:nucleus"/>
    <property type="evidence" value="ECO:0007669"/>
    <property type="project" value="UniProtKB-SubCell"/>
</dbReference>
<comment type="cofactor">
    <cofactor evidence="1">
        <name>FMN</name>
        <dbReference type="ChEBI" id="CHEBI:58210"/>
    </cofactor>
</comment>
<keyword evidence="8" id="KW-0285">Flavoprotein</keyword>
<comment type="catalytic activity">
    <reaction evidence="24">
        <text>a 5,6-dihydrouridine in mRNA + NADP(+) = a uridine in mRNA + NADPH + H(+)</text>
        <dbReference type="Rhea" id="RHEA:69855"/>
        <dbReference type="Rhea" id="RHEA-COMP:14658"/>
        <dbReference type="Rhea" id="RHEA-COMP:17789"/>
        <dbReference type="ChEBI" id="CHEBI:15378"/>
        <dbReference type="ChEBI" id="CHEBI:57783"/>
        <dbReference type="ChEBI" id="CHEBI:58349"/>
        <dbReference type="ChEBI" id="CHEBI:65315"/>
        <dbReference type="ChEBI" id="CHEBI:74443"/>
    </reaction>
    <physiologicalReaction direction="right-to-left" evidence="24">
        <dbReference type="Rhea" id="RHEA:69857"/>
    </physiologicalReaction>
</comment>
<dbReference type="EC" id="1.3.1.89" evidence="5"/>
<evidence type="ECO:0000256" key="26">
    <source>
        <dbReference type="SAM" id="MobiDB-lite"/>
    </source>
</evidence>
<dbReference type="GO" id="GO:0003723">
    <property type="term" value="F:RNA binding"/>
    <property type="evidence" value="ECO:0007669"/>
    <property type="project" value="TreeGrafter"/>
</dbReference>
<evidence type="ECO:0000256" key="22">
    <source>
        <dbReference type="ARBA" id="ARBA00048266"/>
    </source>
</evidence>
<keyword evidence="7" id="KW-0963">Cytoplasm</keyword>
<protein>
    <recommendedName>
        <fullName evidence="6">tRNA-dihydrouridine(47) synthase [NAD(P)(+)]</fullName>
        <ecNumber evidence="5">1.3.1.89</ecNumber>
    </recommendedName>
    <alternativeName>
        <fullName evidence="20">tRNA-dihydrouridine synthase 3</fullName>
    </alternativeName>
</protein>
<feature type="region of interest" description="Disordered" evidence="26">
    <location>
        <begin position="126"/>
        <end position="155"/>
    </location>
</feature>
<dbReference type="InterPro" id="IPR035587">
    <property type="entry name" value="DUS-like_FMN-bd"/>
</dbReference>
<keyword evidence="12" id="KW-0479">Metal-binding</keyword>
<evidence type="ECO:0000256" key="24">
    <source>
        <dbReference type="ARBA" id="ARBA00049447"/>
    </source>
</evidence>
<evidence type="ECO:0000256" key="21">
    <source>
        <dbReference type="ARBA" id="ARBA00045934"/>
    </source>
</evidence>
<dbReference type="GO" id="GO:0006397">
    <property type="term" value="P:mRNA processing"/>
    <property type="evidence" value="ECO:0007669"/>
    <property type="project" value="UniProtKB-KW"/>
</dbReference>
<dbReference type="OrthoDB" id="259935at2759"/>
<keyword evidence="15" id="KW-0862">Zinc</keyword>
<evidence type="ECO:0000256" key="9">
    <source>
        <dbReference type="ARBA" id="ARBA00022643"/>
    </source>
</evidence>
<name>A0A8H3FI94_9LECA</name>
<evidence type="ECO:0000256" key="6">
    <source>
        <dbReference type="ARBA" id="ARBA00022143"/>
    </source>
</evidence>
<dbReference type="GO" id="GO:0102265">
    <property type="term" value="F:tRNA-dihydrouridine47 synthase activity"/>
    <property type="evidence" value="ECO:0007669"/>
    <property type="project" value="UniProtKB-EC"/>
</dbReference>
<dbReference type="SUPFAM" id="SSF51395">
    <property type="entry name" value="FMN-linked oxidoreductases"/>
    <property type="match status" value="1"/>
</dbReference>
<evidence type="ECO:0000256" key="16">
    <source>
        <dbReference type="ARBA" id="ARBA00022857"/>
    </source>
</evidence>
<dbReference type="Gene3D" id="3.20.20.70">
    <property type="entry name" value="Aldolase class I"/>
    <property type="match status" value="1"/>
</dbReference>
<reference evidence="28" key="1">
    <citation type="submission" date="2021-03" db="EMBL/GenBank/DDBJ databases">
        <authorList>
            <person name="Tagirdzhanova G."/>
        </authorList>
    </citation>
    <scope>NUCLEOTIDE SEQUENCE</scope>
</reference>
<dbReference type="AlphaFoldDB" id="A0A8H3FI94"/>
<evidence type="ECO:0000256" key="1">
    <source>
        <dbReference type="ARBA" id="ARBA00001917"/>
    </source>
</evidence>
<proteinExistence type="inferred from homology"/>
<evidence type="ECO:0000256" key="5">
    <source>
        <dbReference type="ARBA" id="ARBA00012376"/>
    </source>
</evidence>
<comment type="catalytic activity">
    <reaction evidence="23">
        <text>a 5,6-dihydrouridine in mRNA + NAD(+) = a uridine in mRNA + NADH + H(+)</text>
        <dbReference type="Rhea" id="RHEA:69851"/>
        <dbReference type="Rhea" id="RHEA-COMP:14658"/>
        <dbReference type="Rhea" id="RHEA-COMP:17789"/>
        <dbReference type="ChEBI" id="CHEBI:15378"/>
        <dbReference type="ChEBI" id="CHEBI:57540"/>
        <dbReference type="ChEBI" id="CHEBI:57945"/>
        <dbReference type="ChEBI" id="CHEBI:65315"/>
        <dbReference type="ChEBI" id="CHEBI:74443"/>
    </reaction>
    <physiologicalReaction direction="right-to-left" evidence="23">
        <dbReference type="Rhea" id="RHEA:69853"/>
    </physiologicalReaction>
</comment>
<evidence type="ECO:0000256" key="2">
    <source>
        <dbReference type="ARBA" id="ARBA00004123"/>
    </source>
</evidence>
<evidence type="ECO:0000256" key="8">
    <source>
        <dbReference type="ARBA" id="ARBA00022630"/>
    </source>
</evidence>
<organism evidence="28 29">
    <name type="scientific">Heterodermia speciosa</name>
    <dbReference type="NCBI Taxonomy" id="116794"/>
    <lineage>
        <taxon>Eukaryota</taxon>
        <taxon>Fungi</taxon>
        <taxon>Dikarya</taxon>
        <taxon>Ascomycota</taxon>
        <taxon>Pezizomycotina</taxon>
        <taxon>Lecanoromycetes</taxon>
        <taxon>OSLEUM clade</taxon>
        <taxon>Lecanoromycetidae</taxon>
        <taxon>Caliciales</taxon>
        <taxon>Physciaceae</taxon>
        <taxon>Heterodermia</taxon>
    </lineage>
</organism>
<comment type="subcellular location">
    <subcellularLocation>
        <location evidence="3">Cytoplasm</location>
    </subcellularLocation>
    <subcellularLocation>
        <location evidence="2">Nucleus</location>
    </subcellularLocation>
</comment>
<feature type="compositionally biased region" description="Polar residues" evidence="26">
    <location>
        <begin position="1"/>
        <end position="27"/>
    </location>
</feature>
<evidence type="ECO:0000256" key="7">
    <source>
        <dbReference type="ARBA" id="ARBA00022490"/>
    </source>
</evidence>
<sequence length="759" mass="84378">MSGHSQKNASESNPLEPTTSLLPNSAVGQLEALVHPQNLVAPDDSAVTKAEKYERHAATDQFEESQPKRVKLDLAPDENDHGQTHTGHERRKGVAPIKAEFLIQQPGQAANGFVGADDDAAEGAAHLPDARERGSKRKEKSKGQNTNRQFGSSRDAIGLCQSRAHSSEFSPRECRFGSGCKFEHDLRRYLKEWKREDLQTFGGLCPVWDLKGTCDMGWKCRFVGSHMAEEAVDDGSKELVLVEKAGGSKQSGGSIFADDEILNVVSTQAKADLMKRKMKTPKADKYNQWLESSNQTVQEQDHQIKRDDANGAGTPTEVFDEDARQENRARYTEPPFLPSEKRTLYFGPETPLLAPLTTQGNMPFRRLCIGFGAQITYSEMAMSMPLIQGQKSEWALMRAHGSEAAPPNYNGKSVVNVYDNSKDSRFGAQIAAKKAWQALKTTELLTLLCPQLRVIDLNCGCPIDLVYRTGAGSALLDRASKLESILRGMNAVSNEIPVTVKIRMGTKDNKPTADSLVERLVNGGQASYESGLGPCGVAAITLHGRSRQQRYTRSADWGYISDCAALVQRYNDQSDDLSDTVQEADESKQPASGKVYFIGNGDCYSHTDYEQHIQEAKVDSVMVARGALVKPWIFEEIEKGQYIDKSASERLGMIEQYVRYGLEAWGSDEVGVGQTRRFLLEWLSFAYRYVPVGILEYLPPRLQDRPPAWRGRNELETLLGSDNYKDWIKISEMFLGPAHKDFNFAPKHKSNSYEIEAEG</sequence>
<dbReference type="CDD" id="cd02801">
    <property type="entry name" value="DUS_like_FMN"/>
    <property type="match status" value="1"/>
</dbReference>
<evidence type="ECO:0000256" key="17">
    <source>
        <dbReference type="ARBA" id="ARBA00023002"/>
    </source>
</evidence>
<comment type="function">
    <text evidence="21">Catalyzes the synthesis of dihydrouridine, a modified base found in the D-loop of most tRNAs. Specifically modifies U47 in cytoplasmic tRNAs. Catalyzes the synthesis of dihydrouridine in some mRNAs, thereby affecting their translation.</text>
</comment>
<evidence type="ECO:0000259" key="27">
    <source>
        <dbReference type="Pfam" id="PF01207"/>
    </source>
</evidence>
<keyword evidence="11" id="KW-0819">tRNA processing</keyword>
<keyword evidence="18" id="KW-0520">NAD</keyword>